<dbReference type="GO" id="GO:0015990">
    <property type="term" value="P:electron transport coupled proton transport"/>
    <property type="evidence" value="ECO:0007669"/>
    <property type="project" value="TreeGrafter"/>
</dbReference>
<reference evidence="12 13" key="1">
    <citation type="journal article" date="2014" name="Appl. Environ. Microbiol.">
        <title>Gut symbionts from distinct hosts exhibit genotoxic activity via divergent colibactin biosynthetic pathways.</title>
        <authorList>
            <person name="Engel P."/>
            <person name="Vizcaino M.I."/>
            <person name="Crawford J.M."/>
        </authorList>
    </citation>
    <scope>NUCLEOTIDE SEQUENCE [LARGE SCALE GENOMIC DNA]</scope>
    <source>
        <strain evidence="12 13">PEB0191</strain>
    </source>
</reference>
<dbReference type="Proteomes" id="UP000030901">
    <property type="component" value="Chromosome"/>
</dbReference>
<dbReference type="InterPro" id="IPR001750">
    <property type="entry name" value="ND/Mrp_TM"/>
</dbReference>
<dbReference type="RefSeq" id="WP_052236658.1">
    <property type="nucleotide sequence ID" value="NZ_CP009056.1"/>
</dbReference>
<dbReference type="InterPro" id="IPR003918">
    <property type="entry name" value="NADH_UbQ_OxRdtase"/>
</dbReference>
<proteinExistence type="inferred from homology"/>
<evidence type="ECO:0000256" key="9">
    <source>
        <dbReference type="RuleBase" id="RU000320"/>
    </source>
</evidence>
<keyword evidence="6 10" id="KW-0472">Membrane</keyword>
<keyword evidence="13" id="KW-1185">Reference proteome</keyword>
<feature type="transmembrane region" description="Helical" evidence="10">
    <location>
        <begin position="282"/>
        <end position="304"/>
    </location>
</feature>
<sequence length="535" mass="60361">MLVWLVFLPLLGGFVSWLFDAYLQRSFTQIRRCDEGSVNHIGLMHKLCDKFSSFAAGWVALIFAFSSLVITCTFILEVFKQDDQSQNWCKVVEFDWIPLLGIQFHLVLDGLALLMILISLIVTIIAIIYSFKERPSSSGFFYFSLLLMLSAVIMLFVVADLFLFLLLWEATSIPVYFLIALWGRRDSNAQLRFNGASKFLIYTQVSSLIMLIAIVSLALVNWKLTNTWTFDSSTLMNTPISSRVEFLIMLGFLFAFLVRIPLLPFHSWFIQAHIESSTTTSIMISGLIVNTAIYGLLRLVIPLFPNASLMITPIMLALAIITLFYAAILCFNQNDIKRLIAYIHIGLMSLMTSVLYSGSLKAYQGMIIDIVAISLVIVGLFIISGLLVERYSTRNINHFIALKQHVKYLSTLTLFFILAVLGVPGTANFVANFMMFLGSYESSTYLGILLIIGLSLLSISLIIRIQPIFYGTTDKQVMDKKNISFRDLSLLILILVMLFAIGLYPQWLLDLFSPTISKIQQIFVNAQINLIKGDV</sequence>
<evidence type="ECO:0000313" key="13">
    <source>
        <dbReference type="Proteomes" id="UP000030901"/>
    </source>
</evidence>
<accession>A0A0A7RXC5</accession>
<feature type="domain" description="NADH:quinone oxidoreductase/Mrp antiporter transmembrane" evidence="11">
    <location>
        <begin position="160"/>
        <end position="457"/>
    </location>
</feature>
<feature type="transmembrane region" description="Helical" evidence="10">
    <location>
        <begin position="443"/>
        <end position="463"/>
    </location>
</feature>
<name>A0A0A7RXC5_FRIPE</name>
<feature type="transmembrane region" description="Helical" evidence="10">
    <location>
        <begin position="362"/>
        <end position="388"/>
    </location>
</feature>
<evidence type="ECO:0000256" key="3">
    <source>
        <dbReference type="ARBA" id="ARBA00019906"/>
    </source>
</evidence>
<dbReference type="GO" id="GO:0016020">
    <property type="term" value="C:membrane"/>
    <property type="evidence" value="ECO:0007669"/>
    <property type="project" value="UniProtKB-SubCell"/>
</dbReference>
<feature type="transmembrane region" description="Helical" evidence="10">
    <location>
        <begin position="199"/>
        <end position="220"/>
    </location>
</feature>
<dbReference type="NCBIfam" id="TIGR01972">
    <property type="entry name" value="NDH_I_M"/>
    <property type="match status" value="1"/>
</dbReference>
<evidence type="ECO:0000256" key="10">
    <source>
        <dbReference type="SAM" id="Phobius"/>
    </source>
</evidence>
<feature type="transmembrane region" description="Helical" evidence="10">
    <location>
        <begin position="408"/>
        <end position="431"/>
    </location>
</feature>
<evidence type="ECO:0000256" key="5">
    <source>
        <dbReference type="ARBA" id="ARBA00022989"/>
    </source>
</evidence>
<dbReference type="STRING" id="1267021.FPB0191_00105"/>
<protein>
    <recommendedName>
        <fullName evidence="3">NADH-quinone oxidoreductase subunit M</fullName>
    </recommendedName>
    <alternativeName>
        <fullName evidence="7">NADH dehydrogenase I subunit M</fullName>
    </alternativeName>
    <alternativeName>
        <fullName evidence="8">NDH-1 subunit M</fullName>
    </alternativeName>
</protein>
<feature type="transmembrane region" description="Helical" evidence="10">
    <location>
        <begin position="6"/>
        <end position="23"/>
    </location>
</feature>
<evidence type="ECO:0000256" key="2">
    <source>
        <dbReference type="ARBA" id="ARBA00009025"/>
    </source>
</evidence>
<evidence type="ECO:0000256" key="8">
    <source>
        <dbReference type="ARBA" id="ARBA00032798"/>
    </source>
</evidence>
<evidence type="ECO:0000256" key="1">
    <source>
        <dbReference type="ARBA" id="ARBA00004127"/>
    </source>
</evidence>
<feature type="transmembrane region" description="Helical" evidence="10">
    <location>
        <begin position="240"/>
        <end position="262"/>
    </location>
</feature>
<feature type="transmembrane region" description="Helical" evidence="10">
    <location>
        <begin position="165"/>
        <end position="183"/>
    </location>
</feature>
<dbReference type="GO" id="GO:0042773">
    <property type="term" value="P:ATP synthesis coupled electron transport"/>
    <property type="evidence" value="ECO:0007669"/>
    <property type="project" value="InterPro"/>
</dbReference>
<evidence type="ECO:0000313" key="12">
    <source>
        <dbReference type="EMBL" id="AJA43970.1"/>
    </source>
</evidence>
<evidence type="ECO:0000256" key="6">
    <source>
        <dbReference type="ARBA" id="ARBA00023136"/>
    </source>
</evidence>
<dbReference type="HOGENOM" id="CLU_007100_4_4_6"/>
<dbReference type="EMBL" id="CP009056">
    <property type="protein sequence ID" value="AJA43970.1"/>
    <property type="molecule type" value="Genomic_DNA"/>
</dbReference>
<feature type="transmembrane region" description="Helical" evidence="10">
    <location>
        <begin position="140"/>
        <end position="159"/>
    </location>
</feature>
<organism evidence="12 13">
    <name type="scientific">Frischella perrara</name>
    <dbReference type="NCBI Taxonomy" id="1267021"/>
    <lineage>
        <taxon>Bacteria</taxon>
        <taxon>Pseudomonadati</taxon>
        <taxon>Pseudomonadota</taxon>
        <taxon>Gammaproteobacteria</taxon>
        <taxon>Orbales</taxon>
        <taxon>Orbaceae</taxon>
        <taxon>Frischella</taxon>
    </lineage>
</organism>
<evidence type="ECO:0000256" key="4">
    <source>
        <dbReference type="ARBA" id="ARBA00022692"/>
    </source>
</evidence>
<dbReference type="PANTHER" id="PTHR43507">
    <property type="entry name" value="NADH-UBIQUINONE OXIDOREDUCTASE CHAIN 4"/>
    <property type="match status" value="1"/>
</dbReference>
<dbReference type="InterPro" id="IPR010227">
    <property type="entry name" value="NADH_Q_OxRdtase_chainM/4"/>
</dbReference>
<dbReference type="PANTHER" id="PTHR43507:SF1">
    <property type="entry name" value="NADH-UBIQUINONE OXIDOREDUCTASE CHAIN 4"/>
    <property type="match status" value="1"/>
</dbReference>
<dbReference type="Pfam" id="PF00361">
    <property type="entry name" value="Proton_antipo_M"/>
    <property type="match status" value="1"/>
</dbReference>
<evidence type="ECO:0000256" key="7">
    <source>
        <dbReference type="ARBA" id="ARBA00031584"/>
    </source>
</evidence>
<dbReference type="GO" id="GO:0048039">
    <property type="term" value="F:ubiquinone binding"/>
    <property type="evidence" value="ECO:0007669"/>
    <property type="project" value="TreeGrafter"/>
</dbReference>
<keyword evidence="4 9" id="KW-0812">Transmembrane</keyword>
<dbReference type="AlphaFoldDB" id="A0A0A7RXC5"/>
<feature type="transmembrane region" description="Helical" evidence="10">
    <location>
        <begin position="339"/>
        <end position="356"/>
    </location>
</feature>
<feature type="transmembrane region" description="Helical" evidence="10">
    <location>
        <begin position="96"/>
        <end position="128"/>
    </location>
</feature>
<comment type="similarity">
    <text evidence="2">Belongs to the complex I subunit 4 family.</text>
</comment>
<dbReference type="GO" id="GO:0012505">
    <property type="term" value="C:endomembrane system"/>
    <property type="evidence" value="ECO:0007669"/>
    <property type="project" value="UniProtKB-SubCell"/>
</dbReference>
<dbReference type="KEGG" id="fpp:FPB0191_00105"/>
<dbReference type="PRINTS" id="PR01437">
    <property type="entry name" value="NUOXDRDTASE4"/>
</dbReference>
<keyword evidence="5 10" id="KW-1133">Transmembrane helix</keyword>
<comment type="subcellular location">
    <subcellularLocation>
        <location evidence="1">Endomembrane system</location>
        <topology evidence="1">Multi-pass membrane protein</topology>
    </subcellularLocation>
    <subcellularLocation>
        <location evidence="9">Membrane</location>
        <topology evidence="9">Multi-pass membrane protein</topology>
    </subcellularLocation>
</comment>
<feature type="transmembrane region" description="Helical" evidence="10">
    <location>
        <begin position="310"/>
        <end position="332"/>
    </location>
</feature>
<evidence type="ECO:0000259" key="11">
    <source>
        <dbReference type="Pfam" id="PF00361"/>
    </source>
</evidence>
<gene>
    <name evidence="12" type="ORF">FPB0191_00105</name>
</gene>
<feature type="transmembrane region" description="Helical" evidence="10">
    <location>
        <begin position="484"/>
        <end position="504"/>
    </location>
</feature>
<dbReference type="GO" id="GO:0003954">
    <property type="term" value="F:NADH dehydrogenase activity"/>
    <property type="evidence" value="ECO:0007669"/>
    <property type="project" value="TreeGrafter"/>
</dbReference>
<dbReference type="GO" id="GO:0008137">
    <property type="term" value="F:NADH dehydrogenase (ubiquinone) activity"/>
    <property type="evidence" value="ECO:0007669"/>
    <property type="project" value="InterPro"/>
</dbReference>
<feature type="transmembrane region" description="Helical" evidence="10">
    <location>
        <begin position="54"/>
        <end position="76"/>
    </location>
</feature>
<keyword evidence="12" id="KW-0560">Oxidoreductase</keyword>
<dbReference type="OrthoDB" id="9768329at2"/>